<comment type="caution">
    <text evidence="6">The sequence shown here is derived from an EMBL/GenBank/DDBJ whole genome shotgun (WGS) entry which is preliminary data.</text>
</comment>
<evidence type="ECO:0000256" key="1">
    <source>
        <dbReference type="ARBA" id="ARBA00022614"/>
    </source>
</evidence>
<dbReference type="Proteomes" id="UP000326759">
    <property type="component" value="Unassembled WGS sequence"/>
</dbReference>
<sequence>MKSLLVFRLLILIFLMICHSFQDGMNGETGHVSGGDKRNRRISECPAIFDNKCQCRRQPYPHHESEEQFVVNCTNSRFTETTMLEDLPEETEVLIFTGNMLNELEDNIFDFKIDHKNLKYIDFSNNHITFIRGQTFHRVRNVETLILNFNDLEITDHYQRNRIFSNFNNLKYLHLTDAFTDRYNASAYYMLSLQDIFIESNLTKLERLHLEQNEIFTIGSNASIFCPLKSLKHLYLSDNKLSDIEFEIDCLKDLNHIDVRYNMISRLSHDAMERLNKFVGVGNPLSVNLKDNPLVCDCRSRDFLEWLLKCSIKMDNIESYICTDGFPRSVVNEEIVKVDLQEISCPGLGSKYSSDTVGFLSFLIVFMLIVLVVFGFYHKKRLATLVQPLVNDLTRKVGYRGLAHEETPAEVNV</sequence>
<dbReference type="Gene3D" id="3.80.10.10">
    <property type="entry name" value="Ribonuclease Inhibitor"/>
    <property type="match status" value="1"/>
</dbReference>
<evidence type="ECO:0000313" key="6">
    <source>
        <dbReference type="EMBL" id="KAB7498270.1"/>
    </source>
</evidence>
<dbReference type="PANTHER" id="PTHR24364">
    <property type="entry name" value="LP06937P"/>
    <property type="match status" value="1"/>
</dbReference>
<dbReference type="PANTHER" id="PTHR24364:SF18">
    <property type="entry name" value="LP06937P"/>
    <property type="match status" value="1"/>
</dbReference>
<dbReference type="SUPFAM" id="SSF52058">
    <property type="entry name" value="L domain-like"/>
    <property type="match status" value="1"/>
</dbReference>
<keyword evidence="4" id="KW-1133">Transmembrane helix</keyword>
<dbReference type="AlphaFoldDB" id="A0A5N5T031"/>
<dbReference type="Pfam" id="PF13855">
    <property type="entry name" value="LRR_8"/>
    <property type="match status" value="2"/>
</dbReference>
<feature type="transmembrane region" description="Helical" evidence="4">
    <location>
        <begin position="357"/>
        <end position="377"/>
    </location>
</feature>
<keyword evidence="1" id="KW-0433">Leucine-rich repeat</keyword>
<keyword evidence="4" id="KW-0812">Transmembrane</keyword>
<evidence type="ECO:0000256" key="2">
    <source>
        <dbReference type="ARBA" id="ARBA00022729"/>
    </source>
</evidence>
<dbReference type="InterPro" id="IPR001611">
    <property type="entry name" value="Leu-rich_rpt"/>
</dbReference>
<accession>A0A5N5T031</accession>
<evidence type="ECO:0000256" key="4">
    <source>
        <dbReference type="SAM" id="Phobius"/>
    </source>
</evidence>
<name>A0A5N5T031_9CRUS</name>
<keyword evidence="2 5" id="KW-0732">Signal</keyword>
<dbReference type="InterPro" id="IPR052286">
    <property type="entry name" value="Wnt_signaling_inhibitor"/>
</dbReference>
<evidence type="ECO:0000256" key="3">
    <source>
        <dbReference type="ARBA" id="ARBA00022737"/>
    </source>
</evidence>
<dbReference type="EMBL" id="SEYY01019430">
    <property type="protein sequence ID" value="KAB7498270.1"/>
    <property type="molecule type" value="Genomic_DNA"/>
</dbReference>
<keyword evidence="4" id="KW-0472">Membrane</keyword>
<dbReference type="PROSITE" id="PS51450">
    <property type="entry name" value="LRR"/>
    <property type="match status" value="2"/>
</dbReference>
<proteinExistence type="predicted"/>
<feature type="signal peptide" evidence="5">
    <location>
        <begin position="1"/>
        <end position="20"/>
    </location>
</feature>
<dbReference type="GO" id="GO:0016020">
    <property type="term" value="C:membrane"/>
    <property type="evidence" value="ECO:0007669"/>
    <property type="project" value="TreeGrafter"/>
</dbReference>
<keyword evidence="3" id="KW-0677">Repeat</keyword>
<dbReference type="SMART" id="SM00369">
    <property type="entry name" value="LRR_TYP"/>
    <property type="match status" value="4"/>
</dbReference>
<gene>
    <name evidence="6" type="primary">TPBG</name>
    <name evidence="6" type="ORF">Anas_04031</name>
</gene>
<dbReference type="OrthoDB" id="8861968at2759"/>
<dbReference type="InterPro" id="IPR032675">
    <property type="entry name" value="LRR_dom_sf"/>
</dbReference>
<keyword evidence="7" id="KW-1185">Reference proteome</keyword>
<organism evidence="6 7">
    <name type="scientific">Armadillidium nasatum</name>
    <dbReference type="NCBI Taxonomy" id="96803"/>
    <lineage>
        <taxon>Eukaryota</taxon>
        <taxon>Metazoa</taxon>
        <taxon>Ecdysozoa</taxon>
        <taxon>Arthropoda</taxon>
        <taxon>Crustacea</taxon>
        <taxon>Multicrustacea</taxon>
        <taxon>Malacostraca</taxon>
        <taxon>Eumalacostraca</taxon>
        <taxon>Peracarida</taxon>
        <taxon>Isopoda</taxon>
        <taxon>Oniscidea</taxon>
        <taxon>Crinocheta</taxon>
        <taxon>Armadillidiidae</taxon>
        <taxon>Armadillidium</taxon>
    </lineage>
</organism>
<evidence type="ECO:0000313" key="7">
    <source>
        <dbReference type="Proteomes" id="UP000326759"/>
    </source>
</evidence>
<protein>
    <submittedName>
        <fullName evidence="6">Trophoblast glycoprotein</fullName>
    </submittedName>
</protein>
<reference evidence="6 7" key="1">
    <citation type="journal article" date="2019" name="PLoS Biol.">
        <title>Sex chromosomes control vertical transmission of feminizing Wolbachia symbionts in an isopod.</title>
        <authorList>
            <person name="Becking T."/>
            <person name="Chebbi M.A."/>
            <person name="Giraud I."/>
            <person name="Moumen B."/>
            <person name="Laverre T."/>
            <person name="Caubet Y."/>
            <person name="Peccoud J."/>
            <person name="Gilbert C."/>
            <person name="Cordaux R."/>
        </authorList>
    </citation>
    <scope>NUCLEOTIDE SEQUENCE [LARGE SCALE GENOMIC DNA]</scope>
    <source>
        <strain evidence="6">ANa2</strain>
        <tissue evidence="6">Whole body excluding digestive tract and cuticle</tissue>
    </source>
</reference>
<dbReference type="SMART" id="SM00365">
    <property type="entry name" value="LRR_SD22"/>
    <property type="match status" value="4"/>
</dbReference>
<feature type="chain" id="PRO_5024284388" evidence="5">
    <location>
        <begin position="21"/>
        <end position="413"/>
    </location>
</feature>
<dbReference type="InterPro" id="IPR003591">
    <property type="entry name" value="Leu-rich_rpt_typical-subtyp"/>
</dbReference>
<evidence type="ECO:0000256" key="5">
    <source>
        <dbReference type="SAM" id="SignalP"/>
    </source>
</evidence>